<proteinExistence type="predicted"/>
<feature type="compositionally biased region" description="Acidic residues" evidence="2">
    <location>
        <begin position="472"/>
        <end position="482"/>
    </location>
</feature>
<dbReference type="Proteomes" id="UP001189429">
    <property type="component" value="Unassembled WGS sequence"/>
</dbReference>
<protein>
    <submittedName>
        <fullName evidence="3">Uncharacterized protein</fullName>
    </submittedName>
</protein>
<keyword evidence="4" id="KW-1185">Reference proteome</keyword>
<evidence type="ECO:0000256" key="1">
    <source>
        <dbReference type="ARBA" id="ARBA00023172"/>
    </source>
</evidence>
<dbReference type="InterPro" id="IPR011010">
    <property type="entry name" value="DNA_brk_join_enz"/>
</dbReference>
<keyword evidence="1" id="KW-0233">DNA recombination</keyword>
<comment type="caution">
    <text evidence="3">The sequence shown here is derived from an EMBL/GenBank/DDBJ whole genome shotgun (WGS) entry which is preliminary data.</text>
</comment>
<dbReference type="InterPro" id="IPR013762">
    <property type="entry name" value="Integrase-like_cat_sf"/>
</dbReference>
<gene>
    <name evidence="3" type="ORF">PCOR1329_LOCUS76399</name>
</gene>
<evidence type="ECO:0000313" key="4">
    <source>
        <dbReference type="Proteomes" id="UP001189429"/>
    </source>
</evidence>
<feature type="region of interest" description="Disordered" evidence="2">
    <location>
        <begin position="434"/>
        <end position="482"/>
    </location>
</feature>
<feature type="region of interest" description="Disordered" evidence="2">
    <location>
        <begin position="579"/>
        <end position="618"/>
    </location>
</feature>
<dbReference type="EMBL" id="CAUYUJ010020494">
    <property type="protein sequence ID" value="CAK0898636.1"/>
    <property type="molecule type" value="Genomic_DNA"/>
</dbReference>
<name>A0ABN9XHQ5_9DINO</name>
<evidence type="ECO:0000313" key="3">
    <source>
        <dbReference type="EMBL" id="CAK0898636.1"/>
    </source>
</evidence>
<accession>A0ABN9XHQ5</accession>
<reference evidence="3" key="1">
    <citation type="submission" date="2023-10" db="EMBL/GenBank/DDBJ databases">
        <authorList>
            <person name="Chen Y."/>
            <person name="Shah S."/>
            <person name="Dougan E. K."/>
            <person name="Thang M."/>
            <person name="Chan C."/>
        </authorList>
    </citation>
    <scope>NUCLEOTIDE SEQUENCE [LARGE SCALE GENOMIC DNA]</scope>
</reference>
<organism evidence="3 4">
    <name type="scientific">Prorocentrum cordatum</name>
    <dbReference type="NCBI Taxonomy" id="2364126"/>
    <lineage>
        <taxon>Eukaryota</taxon>
        <taxon>Sar</taxon>
        <taxon>Alveolata</taxon>
        <taxon>Dinophyceae</taxon>
        <taxon>Prorocentrales</taxon>
        <taxon>Prorocentraceae</taxon>
        <taxon>Prorocentrum</taxon>
    </lineage>
</organism>
<sequence>MPGLQLPWEAAAPDALAAPRGLRWTLSAFDEPVEGTGPGTVAPRPAPAARREALLRAPAVPASEHEEREMRLRQWEVIAKAAGPHCRLNRDAERLDPAAAAELLRNVFADKATSTLAKRGCSMALFLRWAGQALGGVQAAFPLTEQVVYDYVEYLRKDGAPATRARSFVEAVWFSSGTVGIEVEATIGSARVQGAVARSWATKRLTVKARPLAVRHVRMLEILAKSGSPPRVRVEAGFLCELVHARGRALDIARITAEPYLDVVDGKGFIEVVAAKSKTTRGLKRARLGLPVVAVAEGITGTEGGTWAAGWLRAREELGLRAGPGQVLMPTAAESGYLVADVPASAPQVSAMLRRLLSQAGVPGEELGDYSSHSCKATVLSWLAKAGYSMKSRRLLGGHIKPGERVPIEYSRDALAGPLREVVQLFEQINSGAFDPDATRANTEDDAATGSGPHRENPAFGQDDCETREGESDGADSDTDAFDDDVAEDHEARAACEIIMHDMPRQFDTLDIPAGFDVYFNPRSYVRHLLPLSEPAPGGRDCPRSFLGQRKTLLAVTKDVAVSKATGSPRKTRLRWPIRERPAKDAAAAAGKVPEGATGSLRKTQLQQPLPEDDRGNV</sequence>
<evidence type="ECO:0000256" key="2">
    <source>
        <dbReference type="SAM" id="MobiDB-lite"/>
    </source>
</evidence>
<dbReference type="Gene3D" id="1.10.443.10">
    <property type="entry name" value="Intergrase catalytic core"/>
    <property type="match status" value="1"/>
</dbReference>
<feature type="compositionally biased region" description="Low complexity" evidence="2">
    <location>
        <begin position="585"/>
        <end position="597"/>
    </location>
</feature>
<dbReference type="SUPFAM" id="SSF56349">
    <property type="entry name" value="DNA breaking-rejoining enzymes"/>
    <property type="match status" value="1"/>
</dbReference>